<reference evidence="2" key="1">
    <citation type="submission" date="2013-11" db="EMBL/GenBank/DDBJ databases">
        <title>Comparative genomics of Ignicoccus.</title>
        <authorList>
            <person name="Podar M."/>
        </authorList>
    </citation>
    <scope>NUCLEOTIDE SEQUENCE</scope>
    <source>
        <strain evidence="2">DSM 13166</strain>
    </source>
</reference>
<evidence type="ECO:0000259" key="1">
    <source>
        <dbReference type="Pfam" id="PF00962"/>
    </source>
</evidence>
<dbReference type="Gene3D" id="3.20.20.140">
    <property type="entry name" value="Metal-dependent hydrolases"/>
    <property type="match status" value="2"/>
</dbReference>
<evidence type="ECO:0000313" key="2">
    <source>
        <dbReference type="EMBL" id="UXD22100.1"/>
    </source>
</evidence>
<gene>
    <name evidence="2" type="ORF">IPA_01645</name>
</gene>
<evidence type="ECO:0000313" key="3">
    <source>
        <dbReference type="Proteomes" id="UP001063698"/>
    </source>
</evidence>
<feature type="domain" description="Adenosine deaminase" evidence="1">
    <location>
        <begin position="675"/>
        <end position="727"/>
    </location>
</feature>
<dbReference type="EMBL" id="CP006868">
    <property type="protein sequence ID" value="UXD22100.1"/>
    <property type="molecule type" value="Genomic_DNA"/>
</dbReference>
<dbReference type="Proteomes" id="UP001063698">
    <property type="component" value="Chromosome"/>
</dbReference>
<proteinExistence type="predicted"/>
<dbReference type="InterPro" id="IPR032466">
    <property type="entry name" value="Metal_Hydrolase"/>
</dbReference>
<organism evidence="2 3">
    <name type="scientific">Ignicoccus pacificus DSM 13166</name>
    <dbReference type="NCBI Taxonomy" id="940294"/>
    <lineage>
        <taxon>Archaea</taxon>
        <taxon>Thermoproteota</taxon>
        <taxon>Thermoprotei</taxon>
        <taxon>Desulfurococcales</taxon>
        <taxon>Desulfurococcaceae</taxon>
        <taxon>Ignicoccus</taxon>
    </lineage>
</organism>
<sequence length="747" mass="87154">MRMNGVLRLPHFYNNLRDSLKAILIVPINLTKHEHSEEIINEINKCYQGLIRGRGRRLETCRKVVQLSGMKNVVGETKLKKFLADRMLNDPPPFSPLYPLRIDLINSILDYINTEVKKAVGRELYNLNLYDADYSTLFKALTDGIIRNIRGVINVNDVTELIILSRRIPIEHLSWQLSPGFLREVTDEHVHLGASLTPLSAFFHVSYFIYSLPRNIVKKTSKYSSFLSENFFKLLEVLPIARIALEACLERNVPSIFSDNEEVNKKAIREYLETLLSKNVVEEERLLVRDVLLRNKCSIEFLIYELISSSLVSSIVQNDLYTGLSSFSMFYSRGSTAIKAIRKAVKNSIAKNAKRRYVKIIEHFHGTMDEVIGTRLTVRFKISAEDFYKNFKIINNFKRLSSQKYFLSYVKRPFKNERKRALRSLLDDMYKEAYYFKLVLENYENAKKIVLGPDVAGVEEHVPNWIGVRYVSMTTEFMTEKGVPSIISYHAGESYFNVFNGLRSMYEVIEFGGLRSDDRIGHALVLGDTEVMNSYIENAWDALFDLVFIRLFLEREMPHLVNQLEGTFRQVIYKVRREGMEIQPELLMELWKDLFDEERLRYLLFHSSYPALSNGYYYSVVNNFKMREVEEEILEVFKHYFNSWHKTQSVDLIKVLQRSFSEDQIREIATNIREFLMELVKRKGIFIESCPTSNIIIRHLSSHPLGLFKEKELKVGMGTDDPLILNTEPFIEQGIFNKLLEEVDMTR</sequence>
<dbReference type="AlphaFoldDB" id="A0A977KCH4"/>
<dbReference type="SUPFAM" id="SSF51556">
    <property type="entry name" value="Metallo-dependent hydrolases"/>
    <property type="match status" value="1"/>
</dbReference>
<keyword evidence="3" id="KW-1185">Reference proteome</keyword>
<dbReference type="KEGG" id="ipc:IPA_01645"/>
<accession>A0A977KCH4</accession>
<name>A0A977KCH4_9CREN</name>
<dbReference type="GO" id="GO:0019239">
    <property type="term" value="F:deaminase activity"/>
    <property type="evidence" value="ECO:0007669"/>
    <property type="project" value="InterPro"/>
</dbReference>
<dbReference type="InterPro" id="IPR001365">
    <property type="entry name" value="A_deaminase_dom"/>
</dbReference>
<dbReference type="Pfam" id="PF00962">
    <property type="entry name" value="A_deaminase"/>
    <property type="match status" value="1"/>
</dbReference>
<protein>
    <recommendedName>
        <fullName evidence="1">Adenosine deaminase domain-containing protein</fullName>
    </recommendedName>
</protein>